<evidence type="ECO:0000313" key="2">
    <source>
        <dbReference type="Proteomes" id="UP000185628"/>
    </source>
</evidence>
<dbReference type="Proteomes" id="UP000185628">
    <property type="component" value="Unassembled WGS sequence"/>
</dbReference>
<keyword evidence="2" id="KW-1185">Reference proteome</keyword>
<sequence length="113" mass="12850">MEDELEDHAVTALLSSTTTPLHHYEGLNFLCVANALDSASGTLEQDVCIGLERWTTEREMHWSLTFTRSEETVRTARRSVHRAESTHSNNLTLIAYRDAEGEVVRYEVISTLR</sequence>
<gene>
    <name evidence="1" type="ORF">BSZ39_11265</name>
</gene>
<protein>
    <submittedName>
        <fullName evidence="1">Uncharacterized protein</fullName>
    </submittedName>
</protein>
<reference evidence="2" key="1">
    <citation type="submission" date="2016-12" db="EMBL/GenBank/DDBJ databases">
        <authorList>
            <person name="Meng X."/>
        </authorList>
    </citation>
    <scope>NUCLEOTIDE SEQUENCE [LARGE SCALE GENOMIC DNA]</scope>
    <source>
        <strain evidence="2">DSM 19116</strain>
    </source>
</reference>
<organism evidence="1 2">
    <name type="scientific">Bowdeniella nasicola</name>
    <dbReference type="NCBI Taxonomy" id="208480"/>
    <lineage>
        <taxon>Bacteria</taxon>
        <taxon>Bacillati</taxon>
        <taxon>Actinomycetota</taxon>
        <taxon>Actinomycetes</taxon>
        <taxon>Actinomycetales</taxon>
        <taxon>Actinomycetaceae</taxon>
        <taxon>Bowdeniella</taxon>
    </lineage>
</organism>
<name>A0A1Q5Q062_9ACTO</name>
<comment type="caution">
    <text evidence="1">The sequence shown here is derived from an EMBL/GenBank/DDBJ whole genome shotgun (WGS) entry which is preliminary data.</text>
</comment>
<proteinExistence type="predicted"/>
<dbReference type="EMBL" id="MQVR01000087">
    <property type="protein sequence ID" value="OKL53116.1"/>
    <property type="molecule type" value="Genomic_DNA"/>
</dbReference>
<accession>A0A1Q5Q062</accession>
<dbReference type="AlphaFoldDB" id="A0A1Q5Q062"/>
<evidence type="ECO:0000313" key="1">
    <source>
        <dbReference type="EMBL" id="OKL53116.1"/>
    </source>
</evidence>